<dbReference type="Pfam" id="PF05960">
    <property type="entry name" value="DUF885"/>
    <property type="match status" value="1"/>
</dbReference>
<sequence>TYLPACRDDIACISLPSGKAYYEAALKFHLSTDMSADEVHQTGLDEVERIRGRMHEVMKEVGFEGTLEEFMQHLKDDPQFYLDKKDDFMALYNNTCKEIDQLMPKYFKTLPKMEYVIKEMPPEMAETAPGAFYNAGSLEGRPGIFYINTLGFEKKPTYDCPALCLHEAVPGHHHQGSLGIEQTNLPAFRRYVEDRHYYEVPSRFALYGAYMEGWGLYSEFLGEEMKVYKTPYDLFGRFSAEIFRACRCVVDTGMHVKGWTRQQAVDYITNNAGLPDREIQSEVDRYITWPGQACSYKIGEIKIKELRKKAETELGDKFDLKEFHDAVLLESAVPMSILEKLVDQYINSHK</sequence>
<accession>A0A7D9IYB9</accession>
<protein>
    <submittedName>
        <fullName evidence="1">Uncharacterized protein</fullName>
    </submittedName>
</protein>
<evidence type="ECO:0000313" key="2">
    <source>
        <dbReference type="Proteomes" id="UP001152795"/>
    </source>
</evidence>
<dbReference type="AlphaFoldDB" id="A0A7D9IYB9"/>
<dbReference type="PANTHER" id="PTHR33361:SF2">
    <property type="entry name" value="DUF885 DOMAIN-CONTAINING PROTEIN"/>
    <property type="match status" value="1"/>
</dbReference>
<comment type="caution">
    <text evidence="1">The sequence shown here is derived from an EMBL/GenBank/DDBJ whole genome shotgun (WGS) entry which is preliminary data.</text>
</comment>
<proteinExistence type="predicted"/>
<evidence type="ECO:0000313" key="1">
    <source>
        <dbReference type="EMBL" id="CAB4019884.1"/>
    </source>
</evidence>
<organism evidence="1 2">
    <name type="scientific">Paramuricea clavata</name>
    <name type="common">Red gorgonian</name>
    <name type="synonym">Violescent sea-whip</name>
    <dbReference type="NCBI Taxonomy" id="317549"/>
    <lineage>
        <taxon>Eukaryota</taxon>
        <taxon>Metazoa</taxon>
        <taxon>Cnidaria</taxon>
        <taxon>Anthozoa</taxon>
        <taxon>Octocorallia</taxon>
        <taxon>Malacalcyonacea</taxon>
        <taxon>Plexauridae</taxon>
        <taxon>Paramuricea</taxon>
    </lineage>
</organism>
<reference evidence="1" key="1">
    <citation type="submission" date="2020-04" db="EMBL/GenBank/DDBJ databases">
        <authorList>
            <person name="Alioto T."/>
            <person name="Alioto T."/>
            <person name="Gomez Garrido J."/>
        </authorList>
    </citation>
    <scope>NUCLEOTIDE SEQUENCE</scope>
    <source>
        <strain evidence="1">A484AB</strain>
    </source>
</reference>
<dbReference type="Proteomes" id="UP001152795">
    <property type="component" value="Unassembled WGS sequence"/>
</dbReference>
<dbReference type="PANTHER" id="PTHR33361">
    <property type="entry name" value="GLR0591 PROTEIN"/>
    <property type="match status" value="1"/>
</dbReference>
<dbReference type="EMBL" id="CACRXK020010671">
    <property type="protein sequence ID" value="CAB4019884.1"/>
    <property type="molecule type" value="Genomic_DNA"/>
</dbReference>
<dbReference type="OrthoDB" id="5959877at2759"/>
<dbReference type="InterPro" id="IPR010281">
    <property type="entry name" value="DUF885"/>
</dbReference>
<name>A0A7D9IYB9_PARCT</name>
<keyword evidence="2" id="KW-1185">Reference proteome</keyword>
<feature type="non-terminal residue" evidence="1">
    <location>
        <position position="350"/>
    </location>
</feature>
<gene>
    <name evidence="1" type="ORF">PACLA_8A057811</name>
</gene>